<keyword evidence="1" id="KW-0808">Transferase</keyword>
<feature type="non-terminal residue" evidence="4">
    <location>
        <position position="1"/>
    </location>
</feature>
<name>T1AC61_9ZZZZ</name>
<evidence type="ECO:0000256" key="1">
    <source>
        <dbReference type="ARBA" id="ARBA00022679"/>
    </source>
</evidence>
<accession>T1AC61</accession>
<dbReference type="AlphaFoldDB" id="T1AC61"/>
<protein>
    <submittedName>
        <fullName evidence="4">HipA domain-containing protein</fullName>
    </submittedName>
</protein>
<evidence type="ECO:0000256" key="2">
    <source>
        <dbReference type="ARBA" id="ARBA00022777"/>
    </source>
</evidence>
<feature type="domain" description="HipA-like C-terminal" evidence="3">
    <location>
        <begin position="5"/>
        <end position="124"/>
    </location>
</feature>
<keyword evidence="2" id="KW-0418">Kinase</keyword>
<dbReference type="Pfam" id="PF07804">
    <property type="entry name" value="HipA_C"/>
    <property type="match status" value="1"/>
</dbReference>
<sequence>RRKSNEGSYEMIARAVEIFAGDDSVVQLKKLFERVVFSCWMRDGDAHLKNFGMLYEHPSAARRLAPIYDVVCTDVYPELDGKLALKFNKSKVFPAKEDIVGYGNRLGLDDGEVAEVLGRIEDACDTVMSRFKKDHRYQSDSLLADLQKAIER</sequence>
<reference evidence="4" key="2">
    <citation type="journal article" date="2014" name="ISME J.">
        <title>Microbial stratification in low pH oxic and suboxic macroscopic growths along an acid mine drainage.</title>
        <authorList>
            <person name="Mendez-Garcia C."/>
            <person name="Mesa V."/>
            <person name="Sprenger R.R."/>
            <person name="Richter M."/>
            <person name="Diez M.S."/>
            <person name="Solano J."/>
            <person name="Bargiela R."/>
            <person name="Golyshina O.V."/>
            <person name="Manteca A."/>
            <person name="Ramos J.L."/>
            <person name="Gallego J.R."/>
            <person name="Llorente I."/>
            <person name="Martins Dos Santos V.A."/>
            <person name="Jensen O.N."/>
            <person name="Pelaez A.I."/>
            <person name="Sanchez J."/>
            <person name="Ferrer M."/>
        </authorList>
    </citation>
    <scope>NUCLEOTIDE SEQUENCE</scope>
</reference>
<evidence type="ECO:0000313" key="4">
    <source>
        <dbReference type="EMBL" id="EQD39455.1"/>
    </source>
</evidence>
<dbReference type="GO" id="GO:0004674">
    <property type="term" value="F:protein serine/threonine kinase activity"/>
    <property type="evidence" value="ECO:0007669"/>
    <property type="project" value="TreeGrafter"/>
</dbReference>
<dbReference type="InterPro" id="IPR012893">
    <property type="entry name" value="HipA-like_C"/>
</dbReference>
<dbReference type="GO" id="GO:0005829">
    <property type="term" value="C:cytosol"/>
    <property type="evidence" value="ECO:0007669"/>
    <property type="project" value="TreeGrafter"/>
</dbReference>
<dbReference type="InterPro" id="IPR052028">
    <property type="entry name" value="HipA_Ser/Thr_kinase"/>
</dbReference>
<comment type="caution">
    <text evidence="4">The sequence shown here is derived from an EMBL/GenBank/DDBJ whole genome shotgun (WGS) entry which is preliminary data.</text>
</comment>
<organism evidence="4">
    <name type="scientific">mine drainage metagenome</name>
    <dbReference type="NCBI Taxonomy" id="410659"/>
    <lineage>
        <taxon>unclassified sequences</taxon>
        <taxon>metagenomes</taxon>
        <taxon>ecological metagenomes</taxon>
    </lineage>
</organism>
<dbReference type="PANTHER" id="PTHR37419:SF1">
    <property type="entry name" value="SERINE_THREONINE-PROTEIN KINASE TOXIN HIPA"/>
    <property type="match status" value="1"/>
</dbReference>
<gene>
    <name evidence="4" type="ORF">B1A_16841</name>
</gene>
<dbReference type="Gene3D" id="1.10.1070.20">
    <property type="match status" value="1"/>
</dbReference>
<reference evidence="4" key="1">
    <citation type="submission" date="2013-08" db="EMBL/GenBank/DDBJ databases">
        <authorList>
            <person name="Mendez C."/>
            <person name="Richter M."/>
            <person name="Ferrer M."/>
            <person name="Sanchez J."/>
        </authorList>
    </citation>
    <scope>NUCLEOTIDE SEQUENCE</scope>
</reference>
<proteinExistence type="predicted"/>
<dbReference type="EMBL" id="AUZX01012381">
    <property type="protein sequence ID" value="EQD39455.1"/>
    <property type="molecule type" value="Genomic_DNA"/>
</dbReference>
<evidence type="ECO:0000259" key="3">
    <source>
        <dbReference type="Pfam" id="PF07804"/>
    </source>
</evidence>
<dbReference type="PANTHER" id="PTHR37419">
    <property type="entry name" value="SERINE/THREONINE-PROTEIN KINASE TOXIN HIPA"/>
    <property type="match status" value="1"/>
</dbReference>